<evidence type="ECO:0000313" key="3">
    <source>
        <dbReference type="Proteomes" id="UP000196655"/>
    </source>
</evidence>
<proteinExistence type="predicted"/>
<organism evidence="2 3">
    <name type="scientific">Inquilinus limosus</name>
    <dbReference type="NCBI Taxonomy" id="171674"/>
    <lineage>
        <taxon>Bacteria</taxon>
        <taxon>Pseudomonadati</taxon>
        <taxon>Pseudomonadota</taxon>
        <taxon>Alphaproteobacteria</taxon>
        <taxon>Rhodospirillales</taxon>
        <taxon>Rhodospirillaceae</taxon>
        <taxon>Inquilinus</taxon>
    </lineage>
</organism>
<protein>
    <submittedName>
        <fullName evidence="2">Uncharacterized protein</fullName>
    </submittedName>
</protein>
<sequence length="115" mass="11696">MQVVDGQQLAQRASPVDQPGGPAGRPAQQQAGRVAQAPAAPFPQQGPVGEVAEPAVPRLGIDAANSWSRARRAGQEAAPLAWSQPIRWASRSRASTGTAGSPIARISTVSAAASP</sequence>
<evidence type="ECO:0000256" key="1">
    <source>
        <dbReference type="SAM" id="MobiDB-lite"/>
    </source>
</evidence>
<dbReference type="EMBL" id="NHON01000117">
    <property type="protein sequence ID" value="OWJ59476.1"/>
    <property type="molecule type" value="Genomic_DNA"/>
</dbReference>
<gene>
    <name evidence="2" type="ORF">BWR60_32200</name>
</gene>
<feature type="region of interest" description="Disordered" evidence="1">
    <location>
        <begin position="1"/>
        <end position="54"/>
    </location>
</feature>
<dbReference type="Proteomes" id="UP000196655">
    <property type="component" value="Unassembled WGS sequence"/>
</dbReference>
<accession>A0A211Z2K2</accession>
<evidence type="ECO:0000313" key="2">
    <source>
        <dbReference type="EMBL" id="OWJ59476.1"/>
    </source>
</evidence>
<name>A0A211Z2K2_9PROT</name>
<comment type="caution">
    <text evidence="2">The sequence shown here is derived from an EMBL/GenBank/DDBJ whole genome shotgun (WGS) entry which is preliminary data.</text>
</comment>
<keyword evidence="3" id="KW-1185">Reference proteome</keyword>
<dbReference type="AlphaFoldDB" id="A0A211Z2K2"/>
<feature type="compositionally biased region" description="Low complexity" evidence="1">
    <location>
        <begin position="35"/>
        <end position="47"/>
    </location>
</feature>
<reference evidence="3" key="1">
    <citation type="submission" date="2017-05" db="EMBL/GenBank/DDBJ databases">
        <authorList>
            <person name="Macchi M."/>
            <person name="Festa S."/>
            <person name="Coppotelli B.M."/>
            <person name="Morelli I.S."/>
        </authorList>
    </citation>
    <scope>NUCLEOTIDE SEQUENCE [LARGE SCALE GENOMIC DNA]</scope>
    <source>
        <strain evidence="3">I</strain>
    </source>
</reference>